<dbReference type="AlphaFoldDB" id="A0A8H3ESZ3"/>
<dbReference type="OrthoDB" id="419598at2759"/>
<dbReference type="Proteomes" id="UP000664534">
    <property type="component" value="Unassembled WGS sequence"/>
</dbReference>
<dbReference type="EMBL" id="CAJPDT010000008">
    <property type="protein sequence ID" value="CAF9911115.1"/>
    <property type="molecule type" value="Genomic_DNA"/>
</dbReference>
<dbReference type="Gene3D" id="3.90.25.10">
    <property type="entry name" value="UDP-galactose 4-epimerase, domain 1"/>
    <property type="match status" value="1"/>
</dbReference>
<protein>
    <recommendedName>
        <fullName evidence="1">NmrA-like domain-containing protein</fullName>
    </recommendedName>
</protein>
<reference evidence="2" key="1">
    <citation type="submission" date="2021-03" db="EMBL/GenBank/DDBJ databases">
        <authorList>
            <person name="Tagirdzhanova G."/>
        </authorList>
    </citation>
    <scope>NUCLEOTIDE SEQUENCE</scope>
</reference>
<keyword evidence="3" id="KW-1185">Reference proteome</keyword>
<dbReference type="PANTHER" id="PTHR47129:SF1">
    <property type="entry name" value="NMRA-LIKE DOMAIN-CONTAINING PROTEIN"/>
    <property type="match status" value="1"/>
</dbReference>
<name>A0A8H3ESZ3_9LECA</name>
<gene>
    <name evidence="2" type="ORF">IMSHALPRED_009929</name>
</gene>
<dbReference type="InterPro" id="IPR036291">
    <property type="entry name" value="NAD(P)-bd_dom_sf"/>
</dbReference>
<evidence type="ECO:0000313" key="3">
    <source>
        <dbReference type="Proteomes" id="UP000664534"/>
    </source>
</evidence>
<evidence type="ECO:0000313" key="2">
    <source>
        <dbReference type="EMBL" id="CAF9911115.1"/>
    </source>
</evidence>
<accession>A0A8H3ESZ3</accession>
<dbReference type="SUPFAM" id="SSF51735">
    <property type="entry name" value="NAD(P)-binding Rossmann-fold domains"/>
    <property type="match status" value="1"/>
</dbReference>
<dbReference type="PANTHER" id="PTHR47129">
    <property type="entry name" value="QUINONE OXIDOREDUCTASE 2"/>
    <property type="match status" value="1"/>
</dbReference>
<dbReference type="InterPro" id="IPR052718">
    <property type="entry name" value="NmrA-type_oxidoreductase"/>
</dbReference>
<comment type="caution">
    <text evidence="2">The sequence shown here is derived from an EMBL/GenBank/DDBJ whole genome shotgun (WGS) entry which is preliminary data.</text>
</comment>
<proteinExistence type="predicted"/>
<feature type="domain" description="NmrA-like" evidence="1">
    <location>
        <begin position="3"/>
        <end position="210"/>
    </location>
</feature>
<dbReference type="Pfam" id="PF05368">
    <property type="entry name" value="NmrA"/>
    <property type="match status" value="1"/>
</dbReference>
<dbReference type="InterPro" id="IPR008030">
    <property type="entry name" value="NmrA-like"/>
</dbReference>
<dbReference type="Gene3D" id="3.40.50.720">
    <property type="entry name" value="NAD(P)-binding Rossmann-like Domain"/>
    <property type="match status" value="1"/>
</dbReference>
<evidence type="ECO:0000259" key="1">
    <source>
        <dbReference type="Pfam" id="PF05368"/>
    </source>
</evidence>
<sequence>MAQIAVFPAAGKIGSSIYIHLSELLPAKELLLISRHPEKIPSRLVEAGVATRKADYNDADSLDHVFDGVSCLVLISYPSIERDHRFEVHKSAIDAAHRSGVSHIFYTSLAFGGDCTASSVAHVMQAHLKTENHLKTLASESAERSDKAPVTFTAIREGIYSESFPMYTGCPDLHNLPEEVKIPHDGSGPGIAFAKIDDLGEATAKLVKEYLDGSGSFRYRNQVMLLSGPRVWGLGDVVKMLGEMEGKGLKVNQVNKEEYVAEPRVRELLGSHGPGKVPEQWATSFDAVKRGECAVASVELGRLLGRQPEGFEETMKKMVGG</sequence>
<organism evidence="2 3">
    <name type="scientific">Imshaugia aleurites</name>
    <dbReference type="NCBI Taxonomy" id="172621"/>
    <lineage>
        <taxon>Eukaryota</taxon>
        <taxon>Fungi</taxon>
        <taxon>Dikarya</taxon>
        <taxon>Ascomycota</taxon>
        <taxon>Pezizomycotina</taxon>
        <taxon>Lecanoromycetes</taxon>
        <taxon>OSLEUM clade</taxon>
        <taxon>Lecanoromycetidae</taxon>
        <taxon>Lecanorales</taxon>
        <taxon>Lecanorineae</taxon>
        <taxon>Parmeliaceae</taxon>
        <taxon>Imshaugia</taxon>
    </lineage>
</organism>